<reference evidence="2" key="1">
    <citation type="submission" date="2022-11" db="UniProtKB">
        <authorList>
            <consortium name="WormBaseParasite"/>
        </authorList>
    </citation>
    <scope>IDENTIFICATION</scope>
</reference>
<accession>A0AC34FV61</accession>
<name>A0AC34FV61_9BILA</name>
<sequence>MQKKLKFLQLLFLCFNQIQFINSLVCYSCTSTLSSTVDEAGQLALRIFLDSTYLLPSVHRLCNMEEDLDFKTIPVSQCPYKDNCVKISASNQGKLRIC</sequence>
<dbReference type="Proteomes" id="UP000887579">
    <property type="component" value="Unplaced"/>
</dbReference>
<evidence type="ECO:0000313" key="1">
    <source>
        <dbReference type="Proteomes" id="UP000887579"/>
    </source>
</evidence>
<dbReference type="WBParaSite" id="ES5_v2.g21348.t1">
    <property type="protein sequence ID" value="ES5_v2.g21348.t1"/>
    <property type="gene ID" value="ES5_v2.g21348"/>
</dbReference>
<organism evidence="1 2">
    <name type="scientific">Panagrolaimus sp. ES5</name>
    <dbReference type="NCBI Taxonomy" id="591445"/>
    <lineage>
        <taxon>Eukaryota</taxon>
        <taxon>Metazoa</taxon>
        <taxon>Ecdysozoa</taxon>
        <taxon>Nematoda</taxon>
        <taxon>Chromadorea</taxon>
        <taxon>Rhabditida</taxon>
        <taxon>Tylenchina</taxon>
        <taxon>Panagrolaimomorpha</taxon>
        <taxon>Panagrolaimoidea</taxon>
        <taxon>Panagrolaimidae</taxon>
        <taxon>Panagrolaimus</taxon>
    </lineage>
</organism>
<proteinExistence type="predicted"/>
<protein>
    <submittedName>
        <fullName evidence="2">Uncharacterized protein</fullName>
    </submittedName>
</protein>
<evidence type="ECO:0000313" key="2">
    <source>
        <dbReference type="WBParaSite" id="ES5_v2.g21348.t1"/>
    </source>
</evidence>